<dbReference type="InterPro" id="IPR019999">
    <property type="entry name" value="Anth_synth_I-like"/>
</dbReference>
<evidence type="ECO:0000256" key="1">
    <source>
        <dbReference type="SAM" id="MobiDB-lite"/>
    </source>
</evidence>
<evidence type="ECO:0000313" key="4">
    <source>
        <dbReference type="Proteomes" id="UP001501598"/>
    </source>
</evidence>
<dbReference type="InterPro" id="IPR043132">
    <property type="entry name" value="BCAT-like_C"/>
</dbReference>
<dbReference type="InterPro" id="IPR001544">
    <property type="entry name" value="Aminotrans_IV"/>
</dbReference>
<feature type="compositionally biased region" description="Basic and acidic residues" evidence="1">
    <location>
        <begin position="437"/>
        <end position="446"/>
    </location>
</feature>
<dbReference type="InterPro" id="IPR036038">
    <property type="entry name" value="Aminotransferase-like"/>
</dbReference>
<keyword evidence="4" id="KW-1185">Reference proteome</keyword>
<dbReference type="Proteomes" id="UP001501598">
    <property type="component" value="Unassembled WGS sequence"/>
</dbReference>
<dbReference type="InterPro" id="IPR015890">
    <property type="entry name" value="Chorismate_C"/>
</dbReference>
<dbReference type="EMBL" id="BAABGT010000017">
    <property type="protein sequence ID" value="GAA4540095.1"/>
    <property type="molecule type" value="Genomic_DNA"/>
</dbReference>
<feature type="domain" description="Chorismate-utilising enzyme C-terminal" evidence="2">
    <location>
        <begin position="176"/>
        <end position="425"/>
    </location>
</feature>
<feature type="region of interest" description="Disordered" evidence="1">
    <location>
        <begin position="427"/>
        <end position="482"/>
    </location>
</feature>
<dbReference type="PRINTS" id="PR00095">
    <property type="entry name" value="ANTSNTHASEI"/>
</dbReference>
<dbReference type="RefSeq" id="WP_345413600.1">
    <property type="nucleotide sequence ID" value="NZ_BAABGT010000017.1"/>
</dbReference>
<reference evidence="4" key="1">
    <citation type="journal article" date="2019" name="Int. J. Syst. Evol. Microbiol.">
        <title>The Global Catalogue of Microorganisms (GCM) 10K type strain sequencing project: providing services to taxonomists for standard genome sequencing and annotation.</title>
        <authorList>
            <consortium name="The Broad Institute Genomics Platform"/>
            <consortium name="The Broad Institute Genome Sequencing Center for Infectious Disease"/>
            <person name="Wu L."/>
            <person name="Ma J."/>
        </authorList>
    </citation>
    <scope>NUCLEOTIDE SEQUENCE [LARGE SCALE GENOMIC DNA]</scope>
    <source>
        <strain evidence="4">JCM 17906</strain>
    </source>
</reference>
<gene>
    <name evidence="3" type="ORF">GCM10023175_12380</name>
</gene>
<comment type="caution">
    <text evidence="3">The sequence shown here is derived from an EMBL/GenBank/DDBJ whole genome shotgun (WGS) entry which is preliminary data.</text>
</comment>
<protein>
    <recommendedName>
        <fullName evidence="2">Chorismate-utilising enzyme C-terminal domain-containing protein</fullName>
    </recommendedName>
</protein>
<dbReference type="Pfam" id="PF01063">
    <property type="entry name" value="Aminotran_4"/>
    <property type="match status" value="1"/>
</dbReference>
<sequence length="698" mass="73299">MTASDDPVRAVAWSLAGAVPDDLTPAEAARRLAHRARLTAWAGEWSAGALLTCDPVRLAADPVAALADLPRVVDSDPGACSDPAGVAGSGPSAGLPAARVGGGWFGTLPFTGPGVMAFHPDLLRYDGTWHYEALIGPDLTAARASDRRAALVADLNRPSAAEPAWLQVHEMPDLAAHCVAVEECVRAIRRGEVYQANIAGRVDLHLHGSPVEAWARLVEAHAPARAALVVGPEGAAVGASPELFLHRSGRTVRTAPIKGTRPRRAGDATERDRLAASAKDAAENVMIVDLMRNDLSRVAAPGTVTVPRLLEVEPHAGVWHLVSEVTATLAPGRDDADLVRATFPPGSVTGTPKIRAVALIEQLEAAPRGLFTGAVGYASPLAGLELAVAIRTLEVAPDGTTQLWVGGGVTVDSTPAEEYRECLTKAAPILQTLTPRPEQDTPREGEDTPPAGPQRPRVGQQSPRVGQSGAPVGQDRPGVGRSGAGVRLFETLLVVDGRAHRLADHVGRVRRSWFELTGIPLHADLASAVLKAAAPLVGAHRLRLDVDGGPPRTTTAPLGPPPPPAVLRIRRSESTYPHKSADRAELEAHEAAVGPGETPLLVDPVGLVLETTRHSVFALVDGVWRTPPLDGRILPGTARTAFLDDHPAAHPAVVTLDDLVRAEAVLLTNALRRVEVVELRDAEGGRLATWPARPATTP</sequence>
<proteinExistence type="predicted"/>
<dbReference type="SUPFAM" id="SSF56752">
    <property type="entry name" value="D-aminoacid aminotransferase-like PLP-dependent enzymes"/>
    <property type="match status" value="1"/>
</dbReference>
<evidence type="ECO:0000259" key="2">
    <source>
        <dbReference type="Pfam" id="PF00425"/>
    </source>
</evidence>
<accession>A0ABP8RJX7</accession>
<organism evidence="3 4">
    <name type="scientific">Pseudonocardia xishanensis</name>
    <dbReference type="NCBI Taxonomy" id="630995"/>
    <lineage>
        <taxon>Bacteria</taxon>
        <taxon>Bacillati</taxon>
        <taxon>Actinomycetota</taxon>
        <taxon>Actinomycetes</taxon>
        <taxon>Pseudonocardiales</taxon>
        <taxon>Pseudonocardiaceae</taxon>
        <taxon>Pseudonocardia</taxon>
    </lineage>
</organism>
<evidence type="ECO:0000313" key="3">
    <source>
        <dbReference type="EMBL" id="GAA4540095.1"/>
    </source>
</evidence>
<dbReference type="PANTHER" id="PTHR11236">
    <property type="entry name" value="AMINOBENZOATE/ANTHRANILATE SYNTHASE"/>
    <property type="match status" value="1"/>
</dbReference>
<dbReference type="Gene3D" id="3.60.120.10">
    <property type="entry name" value="Anthranilate synthase"/>
    <property type="match status" value="1"/>
</dbReference>
<dbReference type="PANTHER" id="PTHR11236:SF50">
    <property type="entry name" value="AMINODEOXYCHORISMATE SYNTHASE COMPONENT 1"/>
    <property type="match status" value="1"/>
</dbReference>
<dbReference type="SUPFAM" id="SSF56322">
    <property type="entry name" value="ADC synthase"/>
    <property type="match status" value="1"/>
</dbReference>
<dbReference type="Gene3D" id="3.20.10.10">
    <property type="entry name" value="D-amino Acid Aminotransferase, subunit A, domain 2"/>
    <property type="match status" value="1"/>
</dbReference>
<dbReference type="Pfam" id="PF00425">
    <property type="entry name" value="Chorismate_bind"/>
    <property type="match status" value="1"/>
</dbReference>
<name>A0ABP8RJX7_9PSEU</name>
<dbReference type="InterPro" id="IPR005801">
    <property type="entry name" value="ADC_synthase"/>
</dbReference>